<accession>A0ACC6U8W7</accession>
<comment type="caution">
    <text evidence="1">The sequence shown here is derived from an EMBL/GenBank/DDBJ whole genome shotgun (WGS) entry which is preliminary data.</text>
</comment>
<evidence type="ECO:0000313" key="1">
    <source>
        <dbReference type="EMBL" id="MEX3936138.1"/>
    </source>
</evidence>
<dbReference type="EMBL" id="JBFRCH010000027">
    <property type="protein sequence ID" value="MEX3936138.1"/>
    <property type="molecule type" value="Genomic_DNA"/>
</dbReference>
<sequence>MEVQRVTREQAFEASNGMLRKQFYVIFSKPTAGIGPVLANIQAHLEHQCKIERDGILFAAGPNWTDDEQYWDGDGMFVIRASSIEHARELAATDPMHQCGARTFTVRPWLINEGQLGLRVDFSTGKMTLD</sequence>
<dbReference type="Proteomes" id="UP001558850">
    <property type="component" value="Unassembled WGS sequence"/>
</dbReference>
<name>A0ACC6U8W7_9BURK</name>
<evidence type="ECO:0000313" key="2">
    <source>
        <dbReference type="Proteomes" id="UP001558850"/>
    </source>
</evidence>
<protein>
    <submittedName>
        <fullName evidence="1">YciI family protein</fullName>
    </submittedName>
</protein>
<organism evidence="1 2">
    <name type="scientific">Paraburkholderia phymatum</name>
    <dbReference type="NCBI Taxonomy" id="148447"/>
    <lineage>
        <taxon>Bacteria</taxon>
        <taxon>Pseudomonadati</taxon>
        <taxon>Pseudomonadota</taxon>
        <taxon>Betaproteobacteria</taxon>
        <taxon>Burkholderiales</taxon>
        <taxon>Burkholderiaceae</taxon>
        <taxon>Paraburkholderia</taxon>
    </lineage>
</organism>
<keyword evidence="2" id="KW-1185">Reference proteome</keyword>
<proteinExistence type="predicted"/>
<reference evidence="1" key="1">
    <citation type="submission" date="2024-07" db="EMBL/GenBank/DDBJ databases">
        <title>A survey of Mimosa microsymbionts across Brazilian biomes reveals a high diversity of Paraburkholderia nodulating endemic species, but also that Cupriavidus is common as a symbiont of widespread species.</title>
        <authorList>
            <person name="Rouws L."/>
            <person name="Barauna A."/>
            <person name="Beukes C."/>
            <person name="Rouws J.R.C."/>
            <person name="De Faria S.M."/>
            <person name="Gross E."/>
            <person name="Bueno Dos Reis Junior F."/>
            <person name="Simon M.F."/>
            <person name="Maluk M."/>
            <person name="Odee D.W."/>
            <person name="Kenicer G."/>
            <person name="Young J.P.W."/>
            <person name="Reis V.M."/>
            <person name="Zilli J."/>
            <person name="James E.K."/>
        </authorList>
    </citation>
    <scope>NUCLEOTIDE SEQUENCE</scope>
    <source>
        <strain evidence="1">EG181B</strain>
    </source>
</reference>
<gene>
    <name evidence="1" type="ORF">AB4Y32_30860</name>
</gene>